<evidence type="ECO:0000313" key="2">
    <source>
        <dbReference type="Proteomes" id="UP000887013"/>
    </source>
</evidence>
<dbReference type="EMBL" id="BMAW01100424">
    <property type="protein sequence ID" value="GFS94824.1"/>
    <property type="molecule type" value="Genomic_DNA"/>
</dbReference>
<sequence length="49" mass="5623">IIVTNPEEIQVPIIAFSVRPNSNECRFGKTRVKLGVNMVIKDTRDVNYF</sequence>
<accession>A0A8X6N5P4</accession>
<evidence type="ECO:0000313" key="1">
    <source>
        <dbReference type="EMBL" id="GFS94824.1"/>
    </source>
</evidence>
<protein>
    <submittedName>
        <fullName evidence="1">Uncharacterized protein</fullName>
    </submittedName>
</protein>
<dbReference type="AlphaFoldDB" id="A0A8X6N5P4"/>
<organism evidence="1 2">
    <name type="scientific">Nephila pilipes</name>
    <name type="common">Giant wood spider</name>
    <name type="synonym">Nephila maculata</name>
    <dbReference type="NCBI Taxonomy" id="299642"/>
    <lineage>
        <taxon>Eukaryota</taxon>
        <taxon>Metazoa</taxon>
        <taxon>Ecdysozoa</taxon>
        <taxon>Arthropoda</taxon>
        <taxon>Chelicerata</taxon>
        <taxon>Arachnida</taxon>
        <taxon>Araneae</taxon>
        <taxon>Araneomorphae</taxon>
        <taxon>Entelegynae</taxon>
        <taxon>Araneoidea</taxon>
        <taxon>Nephilidae</taxon>
        <taxon>Nephila</taxon>
    </lineage>
</organism>
<proteinExistence type="predicted"/>
<dbReference type="Proteomes" id="UP000887013">
    <property type="component" value="Unassembled WGS sequence"/>
</dbReference>
<comment type="caution">
    <text evidence="1">The sequence shown here is derived from an EMBL/GenBank/DDBJ whole genome shotgun (WGS) entry which is preliminary data.</text>
</comment>
<gene>
    <name evidence="1" type="ORF">NPIL_239211</name>
</gene>
<feature type="non-terminal residue" evidence="1">
    <location>
        <position position="1"/>
    </location>
</feature>
<name>A0A8X6N5P4_NEPPI</name>
<keyword evidence="2" id="KW-1185">Reference proteome</keyword>
<reference evidence="1" key="1">
    <citation type="submission" date="2020-08" db="EMBL/GenBank/DDBJ databases">
        <title>Multicomponent nature underlies the extraordinary mechanical properties of spider dragline silk.</title>
        <authorList>
            <person name="Kono N."/>
            <person name="Nakamura H."/>
            <person name="Mori M."/>
            <person name="Yoshida Y."/>
            <person name="Ohtoshi R."/>
            <person name="Malay A.D."/>
            <person name="Moran D.A.P."/>
            <person name="Tomita M."/>
            <person name="Numata K."/>
            <person name="Arakawa K."/>
        </authorList>
    </citation>
    <scope>NUCLEOTIDE SEQUENCE</scope>
</reference>